<evidence type="ECO:0000256" key="2">
    <source>
        <dbReference type="SAM" id="SignalP"/>
    </source>
</evidence>
<reference evidence="3" key="1">
    <citation type="submission" date="2018-02" db="EMBL/GenBank/DDBJ databases">
        <authorList>
            <person name="Vasarhelyi B.M."/>
            <person name="Deshmukh S."/>
            <person name="Balint B."/>
            <person name="Kukolya J."/>
        </authorList>
    </citation>
    <scope>NUCLEOTIDE SEQUENCE</scope>
    <source>
        <strain evidence="3">KB22</strain>
    </source>
</reference>
<dbReference type="Proteomes" id="UP000616201">
    <property type="component" value="Unassembled WGS sequence"/>
</dbReference>
<keyword evidence="2" id="KW-0732">Signal</keyword>
<sequence length="210" mass="23026">MKNILIFLFALSFSAVKAQDNAQHISKLELGKKEKKVFSATRDSSAVIYIDTLIMKDRSSLQFYGKKDVKLVVKYAELGNRVFINGIGRQNNASDFDIDMNIQKLGSLYVIAKGQDAFNGTRTNPNGDGGDVNFTYSANGIAPQTTDKKGKNYLYIDIQPGGLRVNPTSEVQQIYSMVRMAPAGLRGVPQGQIYSGSPGMEGKAKIESKE</sequence>
<dbReference type="AlphaFoldDB" id="A0A928YSS0"/>
<organism evidence="3 4">
    <name type="scientific">Sphingobacterium hungaricum</name>
    <dbReference type="NCBI Taxonomy" id="2082723"/>
    <lineage>
        <taxon>Bacteria</taxon>
        <taxon>Pseudomonadati</taxon>
        <taxon>Bacteroidota</taxon>
        <taxon>Sphingobacteriia</taxon>
        <taxon>Sphingobacteriales</taxon>
        <taxon>Sphingobacteriaceae</taxon>
        <taxon>Sphingobacterium</taxon>
    </lineage>
</organism>
<dbReference type="EMBL" id="PRDK01000006">
    <property type="protein sequence ID" value="MBE8714523.1"/>
    <property type="molecule type" value="Genomic_DNA"/>
</dbReference>
<evidence type="ECO:0000313" key="3">
    <source>
        <dbReference type="EMBL" id="MBE8714523.1"/>
    </source>
</evidence>
<keyword evidence="4" id="KW-1185">Reference proteome</keyword>
<dbReference type="RefSeq" id="WP_196936219.1">
    <property type="nucleotide sequence ID" value="NZ_MU158698.1"/>
</dbReference>
<feature type="region of interest" description="Disordered" evidence="1">
    <location>
        <begin position="189"/>
        <end position="210"/>
    </location>
</feature>
<proteinExistence type="predicted"/>
<gene>
    <name evidence="3" type="ORF">C4F49_12610</name>
</gene>
<accession>A0A928YSS0</accession>
<evidence type="ECO:0000256" key="1">
    <source>
        <dbReference type="SAM" id="MobiDB-lite"/>
    </source>
</evidence>
<comment type="caution">
    <text evidence="3">The sequence shown here is derived from an EMBL/GenBank/DDBJ whole genome shotgun (WGS) entry which is preliminary data.</text>
</comment>
<evidence type="ECO:0008006" key="5">
    <source>
        <dbReference type="Google" id="ProtNLM"/>
    </source>
</evidence>
<evidence type="ECO:0000313" key="4">
    <source>
        <dbReference type="Proteomes" id="UP000616201"/>
    </source>
</evidence>
<feature type="signal peptide" evidence="2">
    <location>
        <begin position="1"/>
        <end position="18"/>
    </location>
</feature>
<name>A0A928YSS0_9SPHI</name>
<protein>
    <recommendedName>
        <fullName evidence="5">Auto-transporter adhesin head GIN domain-containing protein</fullName>
    </recommendedName>
</protein>
<feature type="chain" id="PRO_5037365664" description="Auto-transporter adhesin head GIN domain-containing protein" evidence="2">
    <location>
        <begin position="19"/>
        <end position="210"/>
    </location>
</feature>